<dbReference type="EMBL" id="GL380061">
    <property type="protein sequence ID" value="EGT44681.1"/>
    <property type="molecule type" value="Genomic_DNA"/>
</dbReference>
<evidence type="ECO:0000313" key="2">
    <source>
        <dbReference type="EMBL" id="EGT44681.1"/>
    </source>
</evidence>
<evidence type="ECO:0000256" key="1">
    <source>
        <dbReference type="SAM" id="Phobius"/>
    </source>
</evidence>
<evidence type="ECO:0000313" key="3">
    <source>
        <dbReference type="Proteomes" id="UP000008068"/>
    </source>
</evidence>
<feature type="transmembrane region" description="Helical" evidence="1">
    <location>
        <begin position="16"/>
        <end position="34"/>
    </location>
</feature>
<keyword evidence="3" id="KW-1185">Reference proteome</keyword>
<protein>
    <submittedName>
        <fullName evidence="2">Uncharacterized protein</fullName>
    </submittedName>
</protein>
<dbReference type="InParanoid" id="G0P4D2"/>
<dbReference type="STRING" id="135651.G0P4D2"/>
<accession>G0P4D2</accession>
<dbReference type="OrthoDB" id="6243211at2759"/>
<gene>
    <name evidence="2" type="ORF">CAEBREN_19710</name>
</gene>
<organism evidence="3">
    <name type="scientific">Caenorhabditis brenneri</name>
    <name type="common">Nematode worm</name>
    <dbReference type="NCBI Taxonomy" id="135651"/>
    <lineage>
        <taxon>Eukaryota</taxon>
        <taxon>Metazoa</taxon>
        <taxon>Ecdysozoa</taxon>
        <taxon>Nematoda</taxon>
        <taxon>Chromadorea</taxon>
        <taxon>Rhabditida</taxon>
        <taxon>Rhabditina</taxon>
        <taxon>Rhabditomorpha</taxon>
        <taxon>Rhabditoidea</taxon>
        <taxon>Rhabditidae</taxon>
        <taxon>Peloderinae</taxon>
        <taxon>Caenorhabditis</taxon>
    </lineage>
</organism>
<dbReference type="Proteomes" id="UP000008068">
    <property type="component" value="Unassembled WGS sequence"/>
</dbReference>
<proteinExistence type="predicted"/>
<keyword evidence="1" id="KW-1133">Transmembrane helix</keyword>
<keyword evidence="1" id="KW-0812">Transmembrane</keyword>
<dbReference type="HOGENOM" id="CLU_1817462_0_0_1"/>
<reference evidence="3" key="1">
    <citation type="submission" date="2011-07" db="EMBL/GenBank/DDBJ databases">
        <authorList>
            <consortium name="Caenorhabditis brenneri Sequencing and Analysis Consortium"/>
            <person name="Wilson R.K."/>
        </authorList>
    </citation>
    <scope>NUCLEOTIDE SEQUENCE [LARGE SCALE GENOMIC DNA]</scope>
    <source>
        <strain evidence="3">PB2801</strain>
    </source>
</reference>
<name>G0P4D2_CAEBE</name>
<dbReference type="AlphaFoldDB" id="G0P4D2"/>
<dbReference type="eggNOG" id="ENOG502QWCS">
    <property type="taxonomic scope" value="Eukaryota"/>
</dbReference>
<sequence length="142" mass="16118">MNGNENDRENQMGGEYQLLFLELFLVLLELLLGNELRMRKLKEMLPIGGAQMSEMAKAIGDQNEKVAVFLTDMRKALQLEGSKSSEALSHSDVKKVSDLDKVRFQIDRIHLIAHNFSIPFSSSLLFAKKTLVCLKKCENFLD</sequence>
<keyword evidence="1" id="KW-0472">Membrane</keyword>